<dbReference type="Proteomes" id="UP000070539">
    <property type="component" value="Unassembled WGS sequence"/>
</dbReference>
<dbReference type="NCBIfam" id="TIGR00125">
    <property type="entry name" value="cyt_tran_rel"/>
    <property type="match status" value="1"/>
</dbReference>
<dbReference type="InterPro" id="IPR008513">
    <property type="entry name" value="tRNA(Met)_cyd_acetate_ligase"/>
</dbReference>
<sequence>MLTYASLFISTLLYTIVFDLPKGDVNMKTIGIITEYNPFHLGHQYMIEEAKKKTGADRVVVVMSGNFVQRGEPAFFSKWTRAKAALTNGVDMVLELPVLFATANAETFACAAVRILEETGLVDTLCFGSESGDLATLQEAAKLMSNETEEFRSLLKANLDEGMSYPTARSKALEMISSINSEILSQPNHILALEYLKALARYQCKMLPMTIKREGAAYHGTSLEDKFASASAIRRGISEDQTRAALKQVPENCFDLYNDALSLGMAPIVWKNYAGPLNYKLRAMSAEELRNIFEVTEGLENRILRSIDTCYEVEDIIEFIKSKRYTRTKIQRILLHILLDIKETEVDYFMKKSRMPYIRVLGFRKENAEILGDLTINTKCPVLTNLKKAPEILDEDGLHLLALEKAATDLHAMAAPNTLYRSPNQDFTMPMAII</sequence>
<protein>
    <recommendedName>
        <fullName evidence="3">tRNA(Met) cytidine acetate ligase</fullName>
        <ecNumber evidence="3">6.3.4.-</ecNumber>
    </recommendedName>
</protein>
<comment type="function">
    <text evidence="3">Catalyzes the formation of N(4)-acetylcytidine (ac(4)C) at the wobble position of elongator tRNA(Met), using acetate and ATP as substrates. First activates an acetate ion to form acetyladenylate (Ac-AMP) and then transfers the acetyl group to tRNA to form ac(4)C34.</text>
</comment>
<evidence type="ECO:0000256" key="2">
    <source>
        <dbReference type="ARBA" id="ARBA00022884"/>
    </source>
</evidence>
<dbReference type="InterPro" id="IPR014729">
    <property type="entry name" value="Rossmann-like_a/b/a_fold"/>
</dbReference>
<comment type="caution">
    <text evidence="4">The sequence shown here is derived from an EMBL/GenBank/DDBJ whole genome shotgun (WGS) entry which is preliminary data.</text>
</comment>
<keyword evidence="1 3" id="KW-0819">tRNA processing</keyword>
<keyword evidence="3" id="KW-0963">Cytoplasm</keyword>
<dbReference type="GO" id="GO:0005524">
    <property type="term" value="F:ATP binding"/>
    <property type="evidence" value="ECO:0007669"/>
    <property type="project" value="UniProtKB-KW"/>
</dbReference>
<keyword evidence="3" id="KW-0547">Nucleotide-binding</keyword>
<organism evidence="4 5">
    <name type="scientific">Anaerotignum neopropionicum</name>
    <dbReference type="NCBI Taxonomy" id="36847"/>
    <lineage>
        <taxon>Bacteria</taxon>
        <taxon>Bacillati</taxon>
        <taxon>Bacillota</taxon>
        <taxon>Clostridia</taxon>
        <taxon>Lachnospirales</taxon>
        <taxon>Anaerotignaceae</taxon>
        <taxon>Anaerotignum</taxon>
    </lineage>
</organism>
<comment type="similarity">
    <text evidence="3">Belongs to the TmcAL family.</text>
</comment>
<name>A0A136WBB1_9FIRM</name>
<dbReference type="InterPro" id="IPR004821">
    <property type="entry name" value="Cyt_trans-like"/>
</dbReference>
<evidence type="ECO:0000256" key="3">
    <source>
        <dbReference type="HAMAP-Rule" id="MF_01539"/>
    </source>
</evidence>
<dbReference type="AlphaFoldDB" id="A0A136WBB1"/>
<dbReference type="Pfam" id="PF05636">
    <property type="entry name" value="HIGH_NTase1"/>
    <property type="match status" value="1"/>
</dbReference>
<dbReference type="PATRIC" id="fig|36847.3.peg.3339"/>
<feature type="binding site" evidence="3">
    <location>
        <position position="128"/>
    </location>
    <ligand>
        <name>ATP</name>
        <dbReference type="ChEBI" id="CHEBI:30616"/>
    </ligand>
</feature>
<dbReference type="EC" id="6.3.4.-" evidence="3"/>
<dbReference type="PANTHER" id="PTHR37825:SF1">
    <property type="entry name" value="TRNA(MET) CYTIDINE ACETATE LIGASE"/>
    <property type="match status" value="1"/>
</dbReference>
<dbReference type="HAMAP" id="MF_01539">
    <property type="entry name" value="TmcAL"/>
    <property type="match status" value="1"/>
</dbReference>
<evidence type="ECO:0000313" key="5">
    <source>
        <dbReference type="Proteomes" id="UP000070539"/>
    </source>
</evidence>
<accession>A0A136WBB1</accession>
<dbReference type="PANTHER" id="PTHR37825">
    <property type="entry name" value="TRNA(MET) CYTIDINE ACETATE LIGASE"/>
    <property type="match status" value="1"/>
</dbReference>
<evidence type="ECO:0000313" key="4">
    <source>
        <dbReference type="EMBL" id="KXL51788.1"/>
    </source>
</evidence>
<dbReference type="GO" id="GO:0006400">
    <property type="term" value="P:tRNA modification"/>
    <property type="evidence" value="ECO:0007669"/>
    <property type="project" value="UniProtKB-UniRule"/>
</dbReference>
<reference evidence="4 5" key="1">
    <citation type="submission" date="2016-01" db="EMBL/GenBank/DDBJ databases">
        <title>Genome sequence of Clostridium neopropionicum X4, DSM-3847.</title>
        <authorList>
            <person name="Poehlein A."/>
            <person name="Beck M.H."/>
            <person name="Bengelsdorf F.R."/>
            <person name="Daniel R."/>
            <person name="Duerre P."/>
        </authorList>
    </citation>
    <scope>NUCLEOTIDE SEQUENCE [LARGE SCALE GENOMIC DNA]</scope>
    <source>
        <strain evidence="4 5">DSM-3847</strain>
    </source>
</reference>
<comment type="catalytic activity">
    <reaction evidence="3">
        <text>cytidine(34) in elongator tRNA(Met) + acetate + ATP = N(4)-acetylcytidine(34) in elongator tRNA(Met) + AMP + diphosphate</text>
        <dbReference type="Rhea" id="RHEA:58144"/>
        <dbReference type="Rhea" id="RHEA-COMP:10693"/>
        <dbReference type="Rhea" id="RHEA-COMP:10694"/>
        <dbReference type="ChEBI" id="CHEBI:30089"/>
        <dbReference type="ChEBI" id="CHEBI:30616"/>
        <dbReference type="ChEBI" id="CHEBI:33019"/>
        <dbReference type="ChEBI" id="CHEBI:74900"/>
        <dbReference type="ChEBI" id="CHEBI:82748"/>
        <dbReference type="ChEBI" id="CHEBI:456215"/>
    </reaction>
</comment>
<dbReference type="GO" id="GO:0005737">
    <property type="term" value="C:cytoplasm"/>
    <property type="evidence" value="ECO:0007669"/>
    <property type="project" value="UniProtKB-SubCell"/>
</dbReference>
<keyword evidence="2 3" id="KW-0694">RNA-binding</keyword>
<dbReference type="Gene3D" id="3.40.50.620">
    <property type="entry name" value="HUPs"/>
    <property type="match status" value="1"/>
</dbReference>
<dbReference type="EMBL" id="LRVM01000015">
    <property type="protein sequence ID" value="KXL51788.1"/>
    <property type="molecule type" value="Genomic_DNA"/>
</dbReference>
<feature type="binding site" evidence="3">
    <location>
        <begin position="33"/>
        <end position="46"/>
    </location>
    <ligand>
        <name>ATP</name>
        <dbReference type="ChEBI" id="CHEBI:30616"/>
    </ligand>
</feature>
<dbReference type="GO" id="GO:0000049">
    <property type="term" value="F:tRNA binding"/>
    <property type="evidence" value="ECO:0007669"/>
    <property type="project" value="UniProtKB-KW"/>
</dbReference>
<keyword evidence="5" id="KW-1185">Reference proteome</keyword>
<keyword evidence="3" id="KW-0820">tRNA-binding</keyword>
<dbReference type="SUPFAM" id="SSF52374">
    <property type="entry name" value="Nucleotidylyl transferase"/>
    <property type="match status" value="1"/>
</dbReference>
<feature type="binding site" evidence="3">
    <location>
        <position position="213"/>
    </location>
    <ligand>
        <name>ATP</name>
        <dbReference type="ChEBI" id="CHEBI:30616"/>
    </ligand>
</feature>
<dbReference type="NCBIfam" id="NF010191">
    <property type="entry name" value="PRK13670.1"/>
    <property type="match status" value="1"/>
</dbReference>
<keyword evidence="3" id="KW-0436">Ligase</keyword>
<dbReference type="GO" id="GO:0016879">
    <property type="term" value="F:ligase activity, forming carbon-nitrogen bonds"/>
    <property type="evidence" value="ECO:0007669"/>
    <property type="project" value="UniProtKB-UniRule"/>
</dbReference>
<comment type="caution">
    <text evidence="3">Lacks conserved residue(s) required for the propagation of feature annotation.</text>
</comment>
<proteinExistence type="inferred from homology"/>
<feature type="binding site" evidence="3">
    <location>
        <position position="188"/>
    </location>
    <ligand>
        <name>ATP</name>
        <dbReference type="ChEBI" id="CHEBI:30616"/>
    </ligand>
</feature>
<dbReference type="STRING" id="36847.CLNEO_28550"/>
<keyword evidence="3" id="KW-0067">ATP-binding</keyword>
<comment type="subcellular location">
    <subcellularLocation>
        <location evidence="3">Cytoplasm</location>
    </subcellularLocation>
</comment>
<evidence type="ECO:0000256" key="1">
    <source>
        <dbReference type="ARBA" id="ARBA00022694"/>
    </source>
</evidence>
<gene>
    <name evidence="3" type="primary">tmcAL</name>
    <name evidence="4" type="ORF">CLNEO_28550</name>
</gene>